<accession>A0AAP0WPY5</accession>
<dbReference type="Proteomes" id="UP001415857">
    <property type="component" value="Unassembled WGS sequence"/>
</dbReference>
<keyword evidence="2" id="KW-1185">Reference proteome</keyword>
<evidence type="ECO:0000313" key="1">
    <source>
        <dbReference type="EMBL" id="KAK9274480.1"/>
    </source>
</evidence>
<proteinExistence type="predicted"/>
<dbReference type="EMBL" id="JBBPBK010000011">
    <property type="protein sequence ID" value="KAK9274480.1"/>
    <property type="molecule type" value="Genomic_DNA"/>
</dbReference>
<comment type="caution">
    <text evidence="1">The sequence shown here is derived from an EMBL/GenBank/DDBJ whole genome shotgun (WGS) entry which is preliminary data.</text>
</comment>
<gene>
    <name evidence="1" type="ORF">L1049_021728</name>
</gene>
<reference evidence="1 2" key="1">
    <citation type="journal article" date="2024" name="Plant J.">
        <title>Genome sequences and population genomics reveal climatic adaptation and genomic divergence between two closely related sweetgum species.</title>
        <authorList>
            <person name="Xu W.Q."/>
            <person name="Ren C.Q."/>
            <person name="Zhang X.Y."/>
            <person name="Comes H.P."/>
            <person name="Liu X.H."/>
            <person name="Li Y.G."/>
            <person name="Kettle C.J."/>
            <person name="Jalonen R."/>
            <person name="Gaisberger H."/>
            <person name="Ma Y.Z."/>
            <person name="Qiu Y.X."/>
        </authorList>
    </citation>
    <scope>NUCLEOTIDE SEQUENCE [LARGE SCALE GENOMIC DNA]</scope>
    <source>
        <strain evidence="1">Hangzhou</strain>
    </source>
</reference>
<dbReference type="PANTHER" id="PTHR36019:SF3">
    <property type="entry name" value="PLANT_PROTEIN"/>
    <property type="match status" value="1"/>
</dbReference>
<dbReference type="PANTHER" id="PTHR36019">
    <property type="entry name" value="PLANT/PROTEIN"/>
    <property type="match status" value="1"/>
</dbReference>
<evidence type="ECO:0000313" key="2">
    <source>
        <dbReference type="Proteomes" id="UP001415857"/>
    </source>
</evidence>
<name>A0AAP0WPY5_LIQFO</name>
<dbReference type="AlphaFoldDB" id="A0AAP0WPY5"/>
<protein>
    <submittedName>
        <fullName evidence="1">Uncharacterized protein</fullName>
    </submittedName>
</protein>
<organism evidence="1 2">
    <name type="scientific">Liquidambar formosana</name>
    <name type="common">Formosan gum</name>
    <dbReference type="NCBI Taxonomy" id="63359"/>
    <lineage>
        <taxon>Eukaryota</taxon>
        <taxon>Viridiplantae</taxon>
        <taxon>Streptophyta</taxon>
        <taxon>Embryophyta</taxon>
        <taxon>Tracheophyta</taxon>
        <taxon>Spermatophyta</taxon>
        <taxon>Magnoliopsida</taxon>
        <taxon>eudicotyledons</taxon>
        <taxon>Gunneridae</taxon>
        <taxon>Pentapetalae</taxon>
        <taxon>Saxifragales</taxon>
        <taxon>Altingiaceae</taxon>
        <taxon>Liquidambar</taxon>
    </lineage>
</organism>
<sequence>MTLNCLARQVFERTDSNSGMRCHKQDKNHHRLCCMMIDRSWSGNLTPPRRYKQMRSTEKVMMWAKKVEEDQYRWLHGTGGVIGINARADEPRLVRSCGMRRDWSLEDLRQIRDTKRKGGRSGY</sequence>